<name>A0A6A7AXL2_9PLEO</name>
<evidence type="ECO:0000313" key="2">
    <source>
        <dbReference type="Proteomes" id="UP000799423"/>
    </source>
</evidence>
<dbReference type="OrthoDB" id="3621151at2759"/>
<accession>A0A6A7AXL2</accession>
<evidence type="ECO:0000313" key="1">
    <source>
        <dbReference type="EMBL" id="KAF2848036.1"/>
    </source>
</evidence>
<keyword evidence="2" id="KW-1185">Reference proteome</keyword>
<dbReference type="Proteomes" id="UP000799423">
    <property type="component" value="Unassembled WGS sequence"/>
</dbReference>
<reference evidence="1" key="1">
    <citation type="submission" date="2020-01" db="EMBL/GenBank/DDBJ databases">
        <authorList>
            <consortium name="DOE Joint Genome Institute"/>
            <person name="Haridas S."/>
            <person name="Albert R."/>
            <person name="Binder M."/>
            <person name="Bloem J."/>
            <person name="Labutti K."/>
            <person name="Salamov A."/>
            <person name="Andreopoulos B."/>
            <person name="Baker S.E."/>
            <person name="Barry K."/>
            <person name="Bills G."/>
            <person name="Bluhm B.H."/>
            <person name="Cannon C."/>
            <person name="Castanera R."/>
            <person name="Culley D.E."/>
            <person name="Daum C."/>
            <person name="Ezra D."/>
            <person name="Gonzalez J.B."/>
            <person name="Henrissat B."/>
            <person name="Kuo A."/>
            <person name="Liang C."/>
            <person name="Lipzen A."/>
            <person name="Lutzoni F."/>
            <person name="Magnuson J."/>
            <person name="Mondo S."/>
            <person name="Nolan M."/>
            <person name="Ohm R."/>
            <person name="Pangilinan J."/>
            <person name="Park H.-J."/>
            <person name="Ramirez L."/>
            <person name="Alfaro M."/>
            <person name="Sun H."/>
            <person name="Tritt A."/>
            <person name="Yoshinaga Y."/>
            <person name="Zwiers L.-H."/>
            <person name="Turgeon B.G."/>
            <person name="Goodwin S.B."/>
            <person name="Spatafora J.W."/>
            <person name="Crous P.W."/>
            <person name="Grigoriev I.V."/>
        </authorList>
    </citation>
    <scope>NUCLEOTIDE SEQUENCE</scope>
    <source>
        <strain evidence="1">IPT5</strain>
    </source>
</reference>
<dbReference type="EMBL" id="MU006321">
    <property type="protein sequence ID" value="KAF2848036.1"/>
    <property type="molecule type" value="Genomic_DNA"/>
</dbReference>
<organism evidence="1 2">
    <name type="scientific">Plenodomus tracheiphilus IPT5</name>
    <dbReference type="NCBI Taxonomy" id="1408161"/>
    <lineage>
        <taxon>Eukaryota</taxon>
        <taxon>Fungi</taxon>
        <taxon>Dikarya</taxon>
        <taxon>Ascomycota</taxon>
        <taxon>Pezizomycotina</taxon>
        <taxon>Dothideomycetes</taxon>
        <taxon>Pleosporomycetidae</taxon>
        <taxon>Pleosporales</taxon>
        <taxon>Pleosporineae</taxon>
        <taxon>Leptosphaeriaceae</taxon>
        <taxon>Plenodomus</taxon>
    </lineage>
</organism>
<sequence>MRPLGLHPHPHGFVSFHSHSGSRALICRSPCQYFPLRQLCCVVLEAFGNAEFKHPLPPHALSTTASCYDRDRSSSIQVGSSRLLPTHLYHAWTIDMCRNMTGPCRGFSNNYCTDHSPPSVSAKTLLTKQSICCVCQHTRVIGVLRTSTGDL</sequence>
<proteinExistence type="predicted"/>
<dbReference type="AlphaFoldDB" id="A0A6A7AXL2"/>
<protein>
    <submittedName>
        <fullName evidence="1">Uncharacterized protein</fullName>
    </submittedName>
</protein>
<gene>
    <name evidence="1" type="ORF">T440DRAFT_182358</name>
</gene>